<dbReference type="PANTHER" id="PTHR38418:SF2">
    <property type="entry name" value="SUGAR ISOMERASE, KPSF_GUTQ (AFU_ORTHOLOGUE AFUA_6G08860)"/>
    <property type="match status" value="1"/>
</dbReference>
<dbReference type="GO" id="GO:1901135">
    <property type="term" value="P:carbohydrate derivative metabolic process"/>
    <property type="evidence" value="ECO:0007669"/>
    <property type="project" value="InterPro"/>
</dbReference>
<gene>
    <name evidence="2" type="ORF">MOBT1_003127</name>
</gene>
<protein>
    <recommendedName>
        <fullName evidence="1">SIS domain-containing protein</fullName>
    </recommendedName>
</protein>
<feature type="domain" description="SIS" evidence="1">
    <location>
        <begin position="66"/>
        <end position="226"/>
    </location>
</feature>
<accession>A0AAF0E3K5</accession>
<evidence type="ECO:0000313" key="3">
    <source>
        <dbReference type="Proteomes" id="UP001214603"/>
    </source>
</evidence>
<dbReference type="PANTHER" id="PTHR38418">
    <property type="entry name" value="SUGAR ISOMERASE, KPSF/GUTQ (AFU_ORTHOLOGUE AFUA_6G08860)"/>
    <property type="match status" value="1"/>
</dbReference>
<dbReference type="SUPFAM" id="SSF53697">
    <property type="entry name" value="SIS domain"/>
    <property type="match status" value="1"/>
</dbReference>
<dbReference type="InterPro" id="IPR046348">
    <property type="entry name" value="SIS_dom_sf"/>
</dbReference>
<reference evidence="2" key="1">
    <citation type="submission" date="2023-03" db="EMBL/GenBank/DDBJ databases">
        <title>Mating type loci evolution in Malassezia.</title>
        <authorList>
            <person name="Coelho M.A."/>
        </authorList>
    </citation>
    <scope>NUCLEOTIDE SEQUENCE</scope>
    <source>
        <strain evidence="2">CBS 7876</strain>
    </source>
</reference>
<evidence type="ECO:0000313" key="2">
    <source>
        <dbReference type="EMBL" id="WFD04417.1"/>
    </source>
</evidence>
<sequence length="251" mass="26057">MDGAARVSRGDGTVPVDVCVNEALDLAKTIVQREAQALSHVSDTLEHSSEAQAQFRRALQLALECTSHVPEHFGGKMIVVGVGKSGIIARKIASMLLSLGTQAVFLHPADCLHGDLGMVCPGQDVVLGLSYSGSTSEMLDFLGLDVVQRCRRIVMTGHGDSPIVRLADAWLDCSTAPTPAAESIGGVAAPGNAEAYPAIPAPTSSTTVMLAMGDALAIALTRAKGIEKATFVRNHPGGSLGRAFEQESSVA</sequence>
<evidence type="ECO:0000259" key="1">
    <source>
        <dbReference type="PROSITE" id="PS51464"/>
    </source>
</evidence>
<keyword evidence="3" id="KW-1185">Reference proteome</keyword>
<dbReference type="Proteomes" id="UP001214603">
    <property type="component" value="Chromosome 8"/>
</dbReference>
<dbReference type="CDD" id="cd05014">
    <property type="entry name" value="SIS_Kpsf"/>
    <property type="match status" value="1"/>
</dbReference>
<dbReference type="InterPro" id="IPR035474">
    <property type="entry name" value="SIS_Kpsf"/>
</dbReference>
<dbReference type="EMBL" id="CP119941">
    <property type="protein sequence ID" value="WFD04417.1"/>
    <property type="molecule type" value="Genomic_DNA"/>
</dbReference>
<dbReference type="PROSITE" id="PS51464">
    <property type="entry name" value="SIS"/>
    <property type="match status" value="1"/>
</dbReference>
<organism evidence="2 3">
    <name type="scientific">Malassezia obtusa</name>
    <dbReference type="NCBI Taxonomy" id="76774"/>
    <lineage>
        <taxon>Eukaryota</taxon>
        <taxon>Fungi</taxon>
        <taxon>Dikarya</taxon>
        <taxon>Basidiomycota</taxon>
        <taxon>Ustilaginomycotina</taxon>
        <taxon>Malasseziomycetes</taxon>
        <taxon>Malasseziales</taxon>
        <taxon>Malasseziaceae</taxon>
        <taxon>Malassezia</taxon>
    </lineage>
</organism>
<dbReference type="GO" id="GO:0097367">
    <property type="term" value="F:carbohydrate derivative binding"/>
    <property type="evidence" value="ECO:0007669"/>
    <property type="project" value="InterPro"/>
</dbReference>
<proteinExistence type="predicted"/>
<name>A0AAF0E3K5_9BASI</name>
<dbReference type="AlphaFoldDB" id="A0AAF0E3K5"/>
<dbReference type="InterPro" id="IPR001347">
    <property type="entry name" value="SIS_dom"/>
</dbReference>
<dbReference type="Gene3D" id="3.40.50.10490">
    <property type="entry name" value="Glucose-6-phosphate isomerase like protein, domain 1"/>
    <property type="match status" value="1"/>
</dbReference>
<dbReference type="Pfam" id="PF01380">
    <property type="entry name" value="SIS"/>
    <property type="match status" value="1"/>
</dbReference>